<evidence type="ECO:0000259" key="3">
    <source>
        <dbReference type="Pfam" id="PF00696"/>
    </source>
</evidence>
<dbReference type="Gene3D" id="3.40.1160.10">
    <property type="entry name" value="Acetylglutamate kinase-like"/>
    <property type="match status" value="1"/>
</dbReference>
<feature type="domain" description="Aspartate/glutamate/uridylate kinase" evidence="3">
    <location>
        <begin position="54"/>
        <end position="107"/>
    </location>
</feature>
<sequence>MAILFQMGVQACVTGFGRDCQTSIGSLLKQQYAPGVEHVVKWQNTDCSAEQLSIVMKFGGSSVATAERMRGIANLILSCPDEKPVIVLSAMGKTTNKLLQAGEKAASCGVSDVSGIDELRFIKDLHLKTVNELGIDKAVISGQLY</sequence>
<organism evidence="4 5">
    <name type="scientific">Dendrobium thyrsiflorum</name>
    <name type="common">Pinecone-like raceme dendrobium</name>
    <name type="synonym">Orchid</name>
    <dbReference type="NCBI Taxonomy" id="117978"/>
    <lineage>
        <taxon>Eukaryota</taxon>
        <taxon>Viridiplantae</taxon>
        <taxon>Streptophyta</taxon>
        <taxon>Embryophyta</taxon>
        <taxon>Tracheophyta</taxon>
        <taxon>Spermatophyta</taxon>
        <taxon>Magnoliopsida</taxon>
        <taxon>Liliopsida</taxon>
        <taxon>Asparagales</taxon>
        <taxon>Orchidaceae</taxon>
        <taxon>Epidendroideae</taxon>
        <taxon>Malaxideae</taxon>
        <taxon>Dendrobiinae</taxon>
        <taxon>Dendrobium</taxon>
    </lineage>
</organism>
<evidence type="ECO:0000256" key="2">
    <source>
        <dbReference type="ARBA" id="ARBA00022697"/>
    </source>
</evidence>
<dbReference type="Pfam" id="PF00696">
    <property type="entry name" value="AA_kinase"/>
    <property type="match status" value="1"/>
</dbReference>
<name>A0ABD0V5A3_DENTH</name>
<dbReference type="InterPro" id="IPR018042">
    <property type="entry name" value="Aspartate_kinase_CS"/>
</dbReference>
<dbReference type="GO" id="GO:0009088">
    <property type="term" value="P:threonine biosynthetic process"/>
    <property type="evidence" value="ECO:0007669"/>
    <property type="project" value="UniProtKB-KW"/>
</dbReference>
<dbReference type="PANTHER" id="PTHR21499">
    <property type="entry name" value="ASPARTATE KINASE"/>
    <property type="match status" value="1"/>
</dbReference>
<comment type="caution">
    <text evidence="4">The sequence shown here is derived from an EMBL/GenBank/DDBJ whole genome shotgun (WGS) entry which is preliminary data.</text>
</comment>
<keyword evidence="5" id="KW-1185">Reference proteome</keyword>
<evidence type="ECO:0000256" key="1">
    <source>
        <dbReference type="ARBA" id="ARBA00010122"/>
    </source>
</evidence>
<dbReference type="Proteomes" id="UP001552299">
    <property type="component" value="Unassembled WGS sequence"/>
</dbReference>
<comment type="similarity">
    <text evidence="1">Belongs to the aspartokinase family.</text>
</comment>
<dbReference type="AlphaFoldDB" id="A0ABD0V5A3"/>
<accession>A0ABD0V5A3</accession>
<keyword evidence="2" id="KW-0791">Threonine biosynthesis</keyword>
<proteinExistence type="inferred from homology"/>
<gene>
    <name evidence="4" type="ORF">M5K25_009211</name>
</gene>
<evidence type="ECO:0000313" key="5">
    <source>
        <dbReference type="Proteomes" id="UP001552299"/>
    </source>
</evidence>
<dbReference type="InterPro" id="IPR001048">
    <property type="entry name" value="Asp/Glu/Uridylate_kinase"/>
</dbReference>
<keyword evidence="2" id="KW-0028">Amino-acid biosynthesis</keyword>
<evidence type="ECO:0000313" key="4">
    <source>
        <dbReference type="EMBL" id="KAL0920101.1"/>
    </source>
</evidence>
<reference evidence="4 5" key="1">
    <citation type="journal article" date="2024" name="Plant Biotechnol. J.">
        <title>Dendrobium thyrsiflorum genome and its molecular insights into genes involved in important horticultural traits.</title>
        <authorList>
            <person name="Chen B."/>
            <person name="Wang J.Y."/>
            <person name="Zheng P.J."/>
            <person name="Li K.L."/>
            <person name="Liang Y.M."/>
            <person name="Chen X.F."/>
            <person name="Zhang C."/>
            <person name="Zhao X."/>
            <person name="He X."/>
            <person name="Zhang G.Q."/>
            <person name="Liu Z.J."/>
            <person name="Xu Q."/>
        </authorList>
    </citation>
    <scope>NUCLEOTIDE SEQUENCE [LARGE SCALE GENOMIC DNA]</scope>
    <source>
        <strain evidence="4">GZMU011</strain>
    </source>
</reference>
<dbReference type="InterPro" id="IPR036393">
    <property type="entry name" value="AceGlu_kinase-like_sf"/>
</dbReference>
<dbReference type="EMBL" id="JANQDX010000008">
    <property type="protein sequence ID" value="KAL0920101.1"/>
    <property type="molecule type" value="Genomic_DNA"/>
</dbReference>
<dbReference type="SUPFAM" id="SSF53633">
    <property type="entry name" value="Carbamate kinase-like"/>
    <property type="match status" value="1"/>
</dbReference>
<dbReference type="PANTHER" id="PTHR21499:SF59">
    <property type="entry name" value="ASPARTOKINASE"/>
    <property type="match status" value="1"/>
</dbReference>
<protein>
    <recommendedName>
        <fullName evidence="3">Aspartate/glutamate/uridylate kinase domain-containing protein</fullName>
    </recommendedName>
</protein>
<dbReference type="PROSITE" id="PS00324">
    <property type="entry name" value="ASPARTOKINASE"/>
    <property type="match status" value="1"/>
</dbReference>